<dbReference type="Proteomes" id="UP000039865">
    <property type="component" value="Unassembled WGS sequence"/>
</dbReference>
<dbReference type="EMBL" id="CCKQ01011260">
    <property type="protein sequence ID" value="CDW82801.1"/>
    <property type="molecule type" value="Genomic_DNA"/>
</dbReference>
<evidence type="ECO:0000313" key="1">
    <source>
        <dbReference type="EMBL" id="CDW82801.1"/>
    </source>
</evidence>
<dbReference type="SUPFAM" id="SSF49899">
    <property type="entry name" value="Concanavalin A-like lectins/glucanases"/>
    <property type="match status" value="1"/>
</dbReference>
<sequence length="284" mass="32886">MMLTLDFTLQSFLNNVIQIVHIQEIFKELWAKLRDLHLIIFIQGSIDQIQLSKKLNRASYVDDGTYLWGPQHHYKATKQFYSRDQLCHFTLRLTKNQANSKGSLTVKQKQQIAYGFETEFTVQILHPSKECVSTICRENYAHGFSVILHNLGPTIDSSSVTYAEGLGYTGLNEGLVIEFDFKTNLNLNDPTYPHLSIQYNQYAAQFMYSSSADWMQKYKIGLLQIYVDDMEFPALSAPINIAKCVQLDDHNSLKQSIGKQQIQHTRGGRPYLSWKRIYFNNFNY</sequence>
<gene>
    <name evidence="1" type="primary">Contig14590.g15546</name>
    <name evidence="1" type="ORF">STYLEM_11836</name>
</gene>
<reference evidence="1 2" key="1">
    <citation type="submission" date="2014-06" db="EMBL/GenBank/DDBJ databases">
        <authorList>
            <person name="Swart Estienne"/>
        </authorList>
    </citation>
    <scope>NUCLEOTIDE SEQUENCE [LARGE SCALE GENOMIC DNA]</scope>
    <source>
        <strain evidence="1 2">130c</strain>
    </source>
</reference>
<accession>A0A078ALQ0</accession>
<dbReference type="Gene3D" id="2.60.120.200">
    <property type="match status" value="1"/>
</dbReference>
<organism evidence="1 2">
    <name type="scientific">Stylonychia lemnae</name>
    <name type="common">Ciliate</name>
    <dbReference type="NCBI Taxonomy" id="5949"/>
    <lineage>
        <taxon>Eukaryota</taxon>
        <taxon>Sar</taxon>
        <taxon>Alveolata</taxon>
        <taxon>Ciliophora</taxon>
        <taxon>Intramacronucleata</taxon>
        <taxon>Spirotrichea</taxon>
        <taxon>Stichotrichia</taxon>
        <taxon>Sporadotrichida</taxon>
        <taxon>Oxytrichidae</taxon>
        <taxon>Stylonychinae</taxon>
        <taxon>Stylonychia</taxon>
    </lineage>
</organism>
<protein>
    <submittedName>
        <fullName evidence="1">Uncharacterized protein</fullName>
    </submittedName>
</protein>
<evidence type="ECO:0000313" key="2">
    <source>
        <dbReference type="Proteomes" id="UP000039865"/>
    </source>
</evidence>
<dbReference type="InterPro" id="IPR013320">
    <property type="entry name" value="ConA-like_dom_sf"/>
</dbReference>
<dbReference type="AlphaFoldDB" id="A0A078ALQ0"/>
<dbReference type="InParanoid" id="A0A078ALQ0"/>
<keyword evidence="2" id="KW-1185">Reference proteome</keyword>
<name>A0A078ALQ0_STYLE</name>
<proteinExistence type="predicted"/>
<dbReference type="OrthoDB" id="417914at2759"/>